<reference evidence="3 4" key="1">
    <citation type="submission" date="2018-08" db="EMBL/GenBank/DDBJ databases">
        <title>A genome reference for cultivated species of the human gut microbiota.</title>
        <authorList>
            <person name="Zou Y."/>
            <person name="Xue W."/>
            <person name="Luo G."/>
        </authorList>
    </citation>
    <scope>NUCLEOTIDE SEQUENCE [LARGE SCALE GENOMIC DNA]</scope>
    <source>
        <strain evidence="3 4">AM18-6</strain>
    </source>
</reference>
<evidence type="ECO:0000313" key="3">
    <source>
        <dbReference type="EMBL" id="RHH08935.1"/>
    </source>
</evidence>
<organism evidence="3 4">
    <name type="scientific">Bacteroides fragilis</name>
    <dbReference type="NCBI Taxonomy" id="817"/>
    <lineage>
        <taxon>Bacteria</taxon>
        <taxon>Pseudomonadati</taxon>
        <taxon>Bacteroidota</taxon>
        <taxon>Bacteroidia</taxon>
        <taxon>Bacteroidales</taxon>
        <taxon>Bacteroidaceae</taxon>
        <taxon>Bacteroides</taxon>
    </lineage>
</organism>
<dbReference type="AlphaFoldDB" id="A0A396BUJ6"/>
<evidence type="ECO:0000313" key="4">
    <source>
        <dbReference type="Proteomes" id="UP000266644"/>
    </source>
</evidence>
<feature type="domain" description="UDP-N-acetylglucosamine 2-epimerase" evidence="2">
    <location>
        <begin position="55"/>
        <end position="382"/>
    </location>
</feature>
<dbReference type="Proteomes" id="UP000266644">
    <property type="component" value="Unassembled WGS sequence"/>
</dbReference>
<proteinExistence type="inferred from homology"/>
<dbReference type="SUPFAM" id="SSF53756">
    <property type="entry name" value="UDP-Glycosyltransferase/glycogen phosphorylase"/>
    <property type="match status" value="1"/>
</dbReference>
<dbReference type="EMBL" id="QRJE01000026">
    <property type="protein sequence ID" value="RHH08935.1"/>
    <property type="molecule type" value="Genomic_DNA"/>
</dbReference>
<name>A0A396BUJ6_BACFG</name>
<comment type="caution">
    <text evidence="3">The sequence shown here is derived from an EMBL/GenBank/DDBJ whole genome shotgun (WGS) entry which is preliminary data.</text>
</comment>
<dbReference type="Pfam" id="PF02350">
    <property type="entry name" value="Epimerase_2"/>
    <property type="match status" value="1"/>
</dbReference>
<protein>
    <submittedName>
        <fullName evidence="3">UDP-N-acetylglucosamine 2-epimerase (Non-hydrolyzing)</fullName>
        <ecNumber evidence="3">5.1.3.14</ecNumber>
    </submittedName>
</protein>
<dbReference type="CDD" id="cd03786">
    <property type="entry name" value="GTB_UDP-GlcNAc_2-Epimerase"/>
    <property type="match status" value="1"/>
</dbReference>
<keyword evidence="1 3" id="KW-0413">Isomerase</keyword>
<dbReference type="PANTHER" id="PTHR43174">
    <property type="entry name" value="UDP-N-ACETYLGLUCOSAMINE 2-EPIMERASE"/>
    <property type="match status" value="1"/>
</dbReference>
<dbReference type="InterPro" id="IPR029767">
    <property type="entry name" value="WecB-like"/>
</dbReference>
<dbReference type="GO" id="GO:0008761">
    <property type="term" value="F:UDP-N-acetylglucosamine 2-epimerase activity"/>
    <property type="evidence" value="ECO:0007669"/>
    <property type="project" value="UniProtKB-EC"/>
</dbReference>
<dbReference type="PANTHER" id="PTHR43174:SF1">
    <property type="entry name" value="UDP-N-ACETYLGLUCOSAMINE 2-EPIMERASE"/>
    <property type="match status" value="1"/>
</dbReference>
<dbReference type="NCBIfam" id="TIGR00236">
    <property type="entry name" value="wecB"/>
    <property type="match status" value="1"/>
</dbReference>
<evidence type="ECO:0000256" key="1">
    <source>
        <dbReference type="RuleBase" id="RU003513"/>
    </source>
</evidence>
<sequence>MCAKKQIIPQESVHLFLENCKNTKMKITIVAGARPNFMKIAPITRAIDAAKAQGKRISYRLVYTGIENDTSLDASLFADLHMKAPDAYLGVNGNNPTELTAGIMIAFERELTENPTHVVLVVDDLTATMSCAIVAKKQNIKVAHLVAGTRSFDMSMPKEVNRMITDGLSDYLFTAGMVANRNLNQTGTENETVYYVGNILIDTIRYNRNRLIKPIWFSVLGLKEHEYILLTLNRHVLLNNKENLRNLIETLLEKANGMPIVAPLHTYVRNAIKTLDITAPNLHIMPTQSYLSFGYLMNQAKAIITDSGNVAEEATFLGIPCITLNTYAEHPETWRTGTNELVGEDPAALAASMDKLMNGEWKQGTLPERWDGRTAERIVQILLGE</sequence>
<dbReference type="EC" id="5.1.3.14" evidence="3"/>
<comment type="similarity">
    <text evidence="1">Belongs to the UDP-N-acetylglucosamine 2-epimerase family.</text>
</comment>
<accession>A0A396BUJ6</accession>
<evidence type="ECO:0000259" key="2">
    <source>
        <dbReference type="Pfam" id="PF02350"/>
    </source>
</evidence>
<dbReference type="Gene3D" id="3.40.50.2000">
    <property type="entry name" value="Glycogen Phosphorylase B"/>
    <property type="match status" value="2"/>
</dbReference>
<gene>
    <name evidence="3" type="ORF">DW228_16145</name>
</gene>
<dbReference type="InterPro" id="IPR003331">
    <property type="entry name" value="UDP_GlcNAc_Epimerase_2_dom"/>
</dbReference>